<gene>
    <name evidence="1" type="ORF">XENOCAPTIV_024724</name>
</gene>
<sequence>MDNEEEMRQRHVRLDGEELTERLTDVFLFLLVRSKSEVDPSELFDDWLIGSSLMRHAEDWTRSAVSLSCSPSADWTLVCISVAEMSGHCCKALWDSESSC</sequence>
<name>A0ABV0RVK8_9TELE</name>
<protein>
    <submittedName>
        <fullName evidence="1">Uncharacterized protein</fullName>
    </submittedName>
</protein>
<dbReference type="Proteomes" id="UP001434883">
    <property type="component" value="Unassembled WGS sequence"/>
</dbReference>
<comment type="caution">
    <text evidence="1">The sequence shown here is derived from an EMBL/GenBank/DDBJ whole genome shotgun (WGS) entry which is preliminary data.</text>
</comment>
<evidence type="ECO:0000313" key="1">
    <source>
        <dbReference type="EMBL" id="MEQ2212075.1"/>
    </source>
</evidence>
<reference evidence="1 2" key="1">
    <citation type="submission" date="2021-06" db="EMBL/GenBank/DDBJ databases">
        <authorList>
            <person name="Palmer J.M."/>
        </authorList>
    </citation>
    <scope>NUCLEOTIDE SEQUENCE [LARGE SCALE GENOMIC DNA]</scope>
    <source>
        <strain evidence="1 2">XC_2019</strain>
        <tissue evidence="1">Muscle</tissue>
    </source>
</reference>
<organism evidence="1 2">
    <name type="scientific">Xenoophorus captivus</name>
    <dbReference type="NCBI Taxonomy" id="1517983"/>
    <lineage>
        <taxon>Eukaryota</taxon>
        <taxon>Metazoa</taxon>
        <taxon>Chordata</taxon>
        <taxon>Craniata</taxon>
        <taxon>Vertebrata</taxon>
        <taxon>Euteleostomi</taxon>
        <taxon>Actinopterygii</taxon>
        <taxon>Neopterygii</taxon>
        <taxon>Teleostei</taxon>
        <taxon>Neoteleostei</taxon>
        <taxon>Acanthomorphata</taxon>
        <taxon>Ovalentaria</taxon>
        <taxon>Atherinomorphae</taxon>
        <taxon>Cyprinodontiformes</taxon>
        <taxon>Goodeidae</taxon>
        <taxon>Xenoophorus</taxon>
    </lineage>
</organism>
<proteinExistence type="predicted"/>
<accession>A0ABV0RVK8</accession>
<evidence type="ECO:0000313" key="2">
    <source>
        <dbReference type="Proteomes" id="UP001434883"/>
    </source>
</evidence>
<dbReference type="EMBL" id="JAHRIN010059399">
    <property type="protein sequence ID" value="MEQ2212075.1"/>
    <property type="molecule type" value="Genomic_DNA"/>
</dbReference>
<keyword evidence="2" id="KW-1185">Reference proteome</keyword>